<dbReference type="AlphaFoldDB" id="A0A1W6QXS6"/>
<accession>A0A1W6QXS6</accession>
<geneLocation type="plasmid" evidence="1">
    <name>pGTC3</name>
</geneLocation>
<dbReference type="RefSeq" id="WP_172689731.1">
    <property type="nucleotide sequence ID" value="NZ_KY303941.1"/>
</dbReference>
<name>A0A1W6QXS6_ENTFL</name>
<organism evidence="1">
    <name type="scientific">Enterococcus faecalis</name>
    <name type="common">Streptococcus faecalis</name>
    <dbReference type="NCBI Taxonomy" id="1351"/>
    <lineage>
        <taxon>Bacteria</taxon>
        <taxon>Bacillati</taxon>
        <taxon>Bacillota</taxon>
        <taxon>Bacilli</taxon>
        <taxon>Lactobacillales</taxon>
        <taxon>Enterococcaceae</taxon>
        <taxon>Enterococcus</taxon>
    </lineage>
</organism>
<reference evidence="1" key="1">
    <citation type="submission" date="2016-12" db="EMBL/GenBank/DDBJ databases">
        <title>Characterization of a Plasmid Isolated from Enterococcus faecalis found in the Fecal Material of a Blue Whale.</title>
        <authorList>
            <person name="McLaughlin R."/>
        </authorList>
    </citation>
    <scope>NUCLEOTIDE SEQUENCE</scope>
    <source>
        <strain evidence="1">3</strain>
        <plasmid evidence="1">pGTC3</plasmid>
    </source>
</reference>
<proteinExistence type="predicted"/>
<keyword evidence="1" id="KW-0614">Plasmid</keyword>
<protein>
    <submittedName>
        <fullName evidence="1">Uncharacterized protein</fullName>
    </submittedName>
</protein>
<evidence type="ECO:0000313" key="1">
    <source>
        <dbReference type="EMBL" id="ARO46247.1"/>
    </source>
</evidence>
<dbReference type="EMBL" id="KY303941">
    <property type="protein sequence ID" value="ARO46247.1"/>
    <property type="molecule type" value="Genomic_DNA"/>
</dbReference>
<sequence length="84" mass="10072">MFIYGRECGNSFGCTYFLQIRNVELTVTLIWKGDFFEYNEKEVKEIIDHIPGLTDILKVAIYQYIEKTNQLFFLSYKEKVIMRD</sequence>